<dbReference type="Pfam" id="PF05970">
    <property type="entry name" value="PIF1"/>
    <property type="match status" value="1"/>
</dbReference>
<dbReference type="EC" id="5.6.2.3" evidence="1"/>
<keyword evidence="1" id="KW-0378">Hydrolase</keyword>
<keyword evidence="1" id="KW-0233">DNA recombination</keyword>
<feature type="domain" description="DNA helicase Pif1-like DEAD-box helicase" evidence="2">
    <location>
        <begin position="101"/>
        <end position="287"/>
    </location>
</feature>
<reference evidence="3" key="1">
    <citation type="submission" date="2022-11" db="EMBL/GenBank/DDBJ databases">
        <title>Centuries of genome instability and evolution in soft-shell clam transmissible cancer (bioRxiv).</title>
        <authorList>
            <person name="Hart S.F.M."/>
            <person name="Yonemitsu M.A."/>
            <person name="Giersch R.M."/>
            <person name="Beal B.F."/>
            <person name="Arriagada G."/>
            <person name="Davis B.W."/>
            <person name="Ostrander E.A."/>
            <person name="Goff S.P."/>
            <person name="Metzger M.J."/>
        </authorList>
    </citation>
    <scope>NUCLEOTIDE SEQUENCE</scope>
    <source>
        <strain evidence="3">MELC-2E11</strain>
        <tissue evidence="3">Siphon/mantle</tissue>
    </source>
</reference>
<protein>
    <recommendedName>
        <fullName evidence="1">ATP-dependent DNA helicase</fullName>
        <ecNumber evidence="1">5.6.2.3</ecNumber>
    </recommendedName>
</protein>
<dbReference type="Proteomes" id="UP001164746">
    <property type="component" value="Chromosome 15"/>
</dbReference>
<dbReference type="InterPro" id="IPR051055">
    <property type="entry name" value="PIF1_helicase"/>
</dbReference>
<evidence type="ECO:0000313" key="3">
    <source>
        <dbReference type="EMBL" id="WAR27348.1"/>
    </source>
</evidence>
<dbReference type="PANTHER" id="PTHR47642:SF8">
    <property type="entry name" value="ATP-DEPENDENT DNA HELICASE"/>
    <property type="match status" value="1"/>
</dbReference>
<proteinExistence type="inferred from homology"/>
<sequence>MVLLMTNGSLLHQKQNRLGWKKHKKALKLNHQFMVHMTQKLTTLEQMQILYLINIFYQQRINNDWKAMIISLNDTQYQLHQFLVAWANSMLLSPTGQKPNPFHIFLTGGAGVGKSFLVRTIVQTVKRLFQKDNQIDDVHIWCVHQLEQRRIILLDTHATLSSSNLSGERLASMKETVGDVKLIIIDEISMVSADMLLTIHRLLCDIMGNDQPFGGVSIVAVGDLLQLPPVLQKAVYSLPSDPMASIYGSLWTNQFQIVELTEIQRQKNDVVFAELLNRVRVGSHTEEDIKLLQSRIVPVSSEQYPGKTESTAAICSKGTFFSGRFYTAISRLQNPAGLHFIGEISKSIIKTNDLSLREIIRMKETRPFTPTVPMTLKKTLDVYLKLQLLNINSIKPHMERFYNLFRSSTITLVSSEQYAT</sequence>
<accession>A0ABY7FYR8</accession>
<comment type="similarity">
    <text evidence="1">Belongs to the helicase family.</text>
</comment>
<evidence type="ECO:0000256" key="1">
    <source>
        <dbReference type="RuleBase" id="RU363044"/>
    </source>
</evidence>
<keyword evidence="1" id="KW-0347">Helicase</keyword>
<gene>
    <name evidence="3" type="ORF">MAR_013052</name>
</gene>
<dbReference type="SUPFAM" id="SSF52540">
    <property type="entry name" value="P-loop containing nucleoside triphosphate hydrolases"/>
    <property type="match status" value="2"/>
</dbReference>
<dbReference type="Gene3D" id="3.40.50.300">
    <property type="entry name" value="P-loop containing nucleotide triphosphate hydrolases"/>
    <property type="match status" value="1"/>
</dbReference>
<comment type="catalytic activity">
    <reaction evidence="1">
        <text>ATP + H2O = ADP + phosphate + H(+)</text>
        <dbReference type="Rhea" id="RHEA:13065"/>
        <dbReference type="ChEBI" id="CHEBI:15377"/>
        <dbReference type="ChEBI" id="CHEBI:15378"/>
        <dbReference type="ChEBI" id="CHEBI:30616"/>
        <dbReference type="ChEBI" id="CHEBI:43474"/>
        <dbReference type="ChEBI" id="CHEBI:456216"/>
        <dbReference type="EC" id="5.6.2.3"/>
    </reaction>
</comment>
<keyword evidence="1" id="KW-0547">Nucleotide-binding</keyword>
<keyword evidence="1" id="KW-0227">DNA damage</keyword>
<evidence type="ECO:0000313" key="4">
    <source>
        <dbReference type="Proteomes" id="UP001164746"/>
    </source>
</evidence>
<dbReference type="InterPro" id="IPR010285">
    <property type="entry name" value="DNA_helicase_pif1-like_DEAD"/>
</dbReference>
<evidence type="ECO:0000259" key="2">
    <source>
        <dbReference type="Pfam" id="PF05970"/>
    </source>
</evidence>
<comment type="cofactor">
    <cofactor evidence="1">
        <name>Mg(2+)</name>
        <dbReference type="ChEBI" id="CHEBI:18420"/>
    </cofactor>
</comment>
<dbReference type="EMBL" id="CP111026">
    <property type="protein sequence ID" value="WAR27348.1"/>
    <property type="molecule type" value="Genomic_DNA"/>
</dbReference>
<organism evidence="3 4">
    <name type="scientific">Mya arenaria</name>
    <name type="common">Soft-shell clam</name>
    <dbReference type="NCBI Taxonomy" id="6604"/>
    <lineage>
        <taxon>Eukaryota</taxon>
        <taxon>Metazoa</taxon>
        <taxon>Spiralia</taxon>
        <taxon>Lophotrochozoa</taxon>
        <taxon>Mollusca</taxon>
        <taxon>Bivalvia</taxon>
        <taxon>Autobranchia</taxon>
        <taxon>Heteroconchia</taxon>
        <taxon>Euheterodonta</taxon>
        <taxon>Imparidentia</taxon>
        <taxon>Neoheterodontei</taxon>
        <taxon>Myida</taxon>
        <taxon>Myoidea</taxon>
        <taxon>Myidae</taxon>
        <taxon>Mya</taxon>
    </lineage>
</organism>
<name>A0ABY7FYR8_MYAAR</name>
<keyword evidence="1" id="KW-0067">ATP-binding</keyword>
<keyword evidence="4" id="KW-1185">Reference proteome</keyword>
<dbReference type="PANTHER" id="PTHR47642">
    <property type="entry name" value="ATP-DEPENDENT DNA HELICASE"/>
    <property type="match status" value="1"/>
</dbReference>
<keyword evidence="1" id="KW-0234">DNA repair</keyword>
<dbReference type="InterPro" id="IPR027417">
    <property type="entry name" value="P-loop_NTPase"/>
</dbReference>